<dbReference type="EMBL" id="CP016616">
    <property type="protein sequence ID" value="ANY80740.1"/>
    <property type="molecule type" value="Genomic_DNA"/>
</dbReference>
<dbReference type="InterPro" id="IPR052553">
    <property type="entry name" value="CbiG_hydrolase"/>
</dbReference>
<evidence type="ECO:0000313" key="2">
    <source>
        <dbReference type="EMBL" id="ANY80740.1"/>
    </source>
</evidence>
<reference evidence="2" key="1">
    <citation type="submission" date="2016-07" db="EMBL/GenBank/DDBJ databases">
        <title>Microvirga ossetica sp. nov. a new species of rhizobia isolated from root nodules of the legume species Vicia alpestris Steven originated from North Ossetia region in the Caucasus.</title>
        <authorList>
            <person name="Safronova V.I."/>
            <person name="Kuznetsova I.G."/>
            <person name="Sazanova A.L."/>
            <person name="Belimov A."/>
            <person name="Andronov E."/>
            <person name="Osledkin Y.S."/>
            <person name="Onishchuk O.P."/>
            <person name="Kurchak O.N."/>
            <person name="Shaposhnikov A.I."/>
            <person name="Willems A."/>
            <person name="Tikhonovich I.A."/>
        </authorList>
    </citation>
    <scope>NUCLEOTIDE SEQUENCE [LARGE SCALE GENOMIC DNA]</scope>
    <source>
        <strain evidence="2">V5/3M</strain>
    </source>
</reference>
<dbReference type="InterPro" id="IPR036518">
    <property type="entry name" value="CobE/GbiG_C_sf"/>
</dbReference>
<name>A0A1B2EL83_9HYPH</name>
<dbReference type="KEGG" id="moc:BB934_22980"/>
<dbReference type="OrthoDB" id="7308095at2"/>
<dbReference type="PANTHER" id="PTHR37477">
    <property type="entry name" value="COBALT-PRECORRIN-5A HYDROLASE"/>
    <property type="match status" value="1"/>
</dbReference>
<evidence type="ECO:0000259" key="1">
    <source>
        <dbReference type="Pfam" id="PF01890"/>
    </source>
</evidence>
<dbReference type="GO" id="GO:0009236">
    <property type="term" value="P:cobalamin biosynthetic process"/>
    <property type="evidence" value="ECO:0007669"/>
    <property type="project" value="InterPro"/>
</dbReference>
<proteinExistence type="predicted"/>
<feature type="domain" description="CobE/GbiG C-terminal" evidence="1">
    <location>
        <begin position="8"/>
        <end position="127"/>
    </location>
</feature>
<dbReference type="SUPFAM" id="SSF159664">
    <property type="entry name" value="CobE/GbiG C-terminal domain-like"/>
    <property type="match status" value="1"/>
</dbReference>
<dbReference type="Gene3D" id="3.30.420.180">
    <property type="entry name" value="CobE/GbiG C-terminal domain"/>
    <property type="match status" value="1"/>
</dbReference>
<dbReference type="AlphaFoldDB" id="A0A1B2EL83"/>
<protein>
    <recommendedName>
        <fullName evidence="1">CobE/GbiG C-terminal domain-containing protein</fullName>
    </recommendedName>
</protein>
<dbReference type="Pfam" id="PF01890">
    <property type="entry name" value="CbiG_C"/>
    <property type="match status" value="1"/>
</dbReference>
<accession>A0A1B2EL83</accession>
<organism evidence="2">
    <name type="scientific">Microvirga ossetica</name>
    <dbReference type="NCBI Taxonomy" id="1882682"/>
    <lineage>
        <taxon>Bacteria</taxon>
        <taxon>Pseudomonadati</taxon>
        <taxon>Pseudomonadota</taxon>
        <taxon>Alphaproteobacteria</taxon>
        <taxon>Hyphomicrobiales</taxon>
        <taxon>Methylobacteriaceae</taxon>
        <taxon>Microvirga</taxon>
    </lineage>
</organism>
<gene>
    <name evidence="2" type="ORF">BB934_22980</name>
</gene>
<dbReference type="PANTHER" id="PTHR37477:SF1">
    <property type="entry name" value="COBALT-PRECORRIN-5A HYDROLASE"/>
    <property type="match status" value="1"/>
</dbReference>
<sequence>MGGDEAMIVAGVGFRRSVAADEIVVLVELALERASLARDALDRLATIAALAETPAFKEAARRLNVTAIPVTESALAEAAPHVRTQSARSIAAHGVGSVAEAAALAAAGSRASLIVERIASPAATCALVRLETRP</sequence>
<dbReference type="InterPro" id="IPR002750">
    <property type="entry name" value="CobE/GbiG_C"/>
</dbReference>